<evidence type="ECO:0000256" key="10">
    <source>
        <dbReference type="ARBA" id="ARBA00023201"/>
    </source>
</evidence>
<comment type="caution">
    <text evidence="14">The sequence shown here is derived from an EMBL/GenBank/DDBJ whole genome shotgun (WGS) entry which is preliminary data.</text>
</comment>
<evidence type="ECO:0000256" key="12">
    <source>
        <dbReference type="RuleBase" id="RU000679"/>
    </source>
</evidence>
<protein>
    <recommendedName>
        <fullName evidence="16">Sodium channel protein Nach</fullName>
    </recommendedName>
</protein>
<evidence type="ECO:0000256" key="2">
    <source>
        <dbReference type="ARBA" id="ARBA00007193"/>
    </source>
</evidence>
<dbReference type="Proteomes" id="UP000499080">
    <property type="component" value="Unassembled WGS sequence"/>
</dbReference>
<keyword evidence="11 12" id="KW-0407">Ion channel</keyword>
<evidence type="ECO:0000256" key="6">
    <source>
        <dbReference type="ARBA" id="ARBA00022989"/>
    </source>
</evidence>
<accession>A0A4Y2BR95</accession>
<evidence type="ECO:0000256" key="4">
    <source>
        <dbReference type="ARBA" id="ARBA00022461"/>
    </source>
</evidence>
<evidence type="ECO:0008006" key="16">
    <source>
        <dbReference type="Google" id="ProtNLM"/>
    </source>
</evidence>
<comment type="similarity">
    <text evidence="2 12">Belongs to the amiloride-sensitive sodium channel (TC 1.A.6) family.</text>
</comment>
<evidence type="ECO:0000256" key="11">
    <source>
        <dbReference type="ARBA" id="ARBA00023303"/>
    </source>
</evidence>
<evidence type="ECO:0000256" key="9">
    <source>
        <dbReference type="ARBA" id="ARBA00023136"/>
    </source>
</evidence>
<dbReference type="InterPro" id="IPR001873">
    <property type="entry name" value="ENaC"/>
</dbReference>
<keyword evidence="7" id="KW-0915">Sodium</keyword>
<evidence type="ECO:0000256" key="3">
    <source>
        <dbReference type="ARBA" id="ARBA00022448"/>
    </source>
</evidence>
<evidence type="ECO:0000313" key="14">
    <source>
        <dbReference type="EMBL" id="GBL94473.1"/>
    </source>
</evidence>
<dbReference type="GO" id="GO:0005886">
    <property type="term" value="C:plasma membrane"/>
    <property type="evidence" value="ECO:0007669"/>
    <property type="project" value="TreeGrafter"/>
</dbReference>
<reference evidence="14 15" key="1">
    <citation type="journal article" date="2019" name="Sci. Rep.">
        <title>Orb-weaving spider Araneus ventricosus genome elucidates the spidroin gene catalogue.</title>
        <authorList>
            <person name="Kono N."/>
            <person name="Nakamura H."/>
            <person name="Ohtoshi R."/>
            <person name="Moran D.A.P."/>
            <person name="Shinohara A."/>
            <person name="Yoshida Y."/>
            <person name="Fujiwara M."/>
            <person name="Mori M."/>
            <person name="Tomita M."/>
            <person name="Arakawa K."/>
        </authorList>
    </citation>
    <scope>NUCLEOTIDE SEQUENCE [LARGE SCALE GENOMIC DNA]</scope>
</reference>
<keyword evidence="15" id="KW-1185">Reference proteome</keyword>
<keyword evidence="4 12" id="KW-0894">Sodium channel</keyword>
<dbReference type="GO" id="GO:0015280">
    <property type="term" value="F:ligand-gated sodium channel activity"/>
    <property type="evidence" value="ECO:0007669"/>
    <property type="project" value="TreeGrafter"/>
</dbReference>
<evidence type="ECO:0000256" key="8">
    <source>
        <dbReference type="ARBA" id="ARBA00023065"/>
    </source>
</evidence>
<evidence type="ECO:0000256" key="5">
    <source>
        <dbReference type="ARBA" id="ARBA00022692"/>
    </source>
</evidence>
<dbReference type="PRINTS" id="PR01078">
    <property type="entry name" value="AMINACHANNEL"/>
</dbReference>
<name>A0A4Y2BR95_ARAVE</name>
<evidence type="ECO:0000313" key="15">
    <source>
        <dbReference type="Proteomes" id="UP000499080"/>
    </source>
</evidence>
<dbReference type="EMBL" id="BGPR01000103">
    <property type="protein sequence ID" value="GBL94473.1"/>
    <property type="molecule type" value="Genomic_DNA"/>
</dbReference>
<dbReference type="OrthoDB" id="6437007at2759"/>
<dbReference type="Gene3D" id="1.10.287.770">
    <property type="entry name" value="YojJ-like"/>
    <property type="match status" value="1"/>
</dbReference>
<evidence type="ECO:0000256" key="13">
    <source>
        <dbReference type="SAM" id="Phobius"/>
    </source>
</evidence>
<gene>
    <name evidence="14" type="ORF">AVEN_235582_1</name>
</gene>
<keyword evidence="3 12" id="KW-0813">Transport</keyword>
<keyword evidence="10 12" id="KW-0739">Sodium transport</keyword>
<dbReference type="AlphaFoldDB" id="A0A4Y2BR95"/>
<keyword evidence="8 12" id="KW-0406">Ion transport</keyword>
<evidence type="ECO:0000256" key="7">
    <source>
        <dbReference type="ARBA" id="ARBA00023053"/>
    </source>
</evidence>
<sequence length="423" mass="50030">MFFFFYQSLEFYWHYYTYPTTTNIAVTTPSHFRIPAVTICNRNMIKRTQLCGQYPHLCAKPNNLKGFCQKHSSMCLGKTSDLEIPLFGYYTNSSKNITKELRDTIQQLTFNASLEKNDMFFYPDTKTWRTTYVNSFEFASYARCYSFNLHIFSKEEPSTVDATGPDRRVIASMIHEKKENLYPWVDYQVFLSVHSPLVPDNPIQYGHELTSGYNYEIFLHFKEEHLLPHPYATNCADYDDLWKKNNKTGPRSQEMCREFCRKTYNAQCYGCGYYQTMHSYKWQNLCPYGTLSCKDEKLWKDLELCEENCKPNCLKLKYTYRFKKTKVTTFSNSNFFTVKDMIGVILYTRDRDVTIVSHLPLYNDWELFSYIGGLMGCWLGISVWAMVGISEKSFRKIIWWKPNLRRKLRRIVRSNASSQTHSP</sequence>
<dbReference type="PANTHER" id="PTHR11690:SF248">
    <property type="entry name" value="PICKPOCKET 17, ISOFORM A"/>
    <property type="match status" value="1"/>
</dbReference>
<keyword evidence="9 13" id="KW-0472">Membrane</keyword>
<dbReference type="Pfam" id="PF00858">
    <property type="entry name" value="ASC"/>
    <property type="match status" value="1"/>
</dbReference>
<proteinExistence type="inferred from homology"/>
<evidence type="ECO:0000256" key="1">
    <source>
        <dbReference type="ARBA" id="ARBA00004141"/>
    </source>
</evidence>
<keyword evidence="6 13" id="KW-1133">Transmembrane helix</keyword>
<organism evidence="14 15">
    <name type="scientific">Araneus ventricosus</name>
    <name type="common">Orbweaver spider</name>
    <name type="synonym">Epeira ventricosa</name>
    <dbReference type="NCBI Taxonomy" id="182803"/>
    <lineage>
        <taxon>Eukaryota</taxon>
        <taxon>Metazoa</taxon>
        <taxon>Ecdysozoa</taxon>
        <taxon>Arthropoda</taxon>
        <taxon>Chelicerata</taxon>
        <taxon>Arachnida</taxon>
        <taxon>Araneae</taxon>
        <taxon>Araneomorphae</taxon>
        <taxon>Entelegynae</taxon>
        <taxon>Araneoidea</taxon>
        <taxon>Araneidae</taxon>
        <taxon>Araneus</taxon>
    </lineage>
</organism>
<keyword evidence="5 12" id="KW-0812">Transmembrane</keyword>
<feature type="transmembrane region" description="Helical" evidence="13">
    <location>
        <begin position="367"/>
        <end position="387"/>
    </location>
</feature>
<comment type="subcellular location">
    <subcellularLocation>
        <location evidence="1">Membrane</location>
        <topology evidence="1">Multi-pass membrane protein</topology>
    </subcellularLocation>
</comment>
<dbReference type="PANTHER" id="PTHR11690">
    <property type="entry name" value="AMILORIDE-SENSITIVE SODIUM CHANNEL-RELATED"/>
    <property type="match status" value="1"/>
</dbReference>